<dbReference type="RefSeq" id="XP_014674490.1">
    <property type="nucleotide sequence ID" value="XM_014819004.1"/>
</dbReference>
<sequence>MSTHYFEKRPLVTYVPAAKYGGRHTVTMIAGDGLGPELMGHVKQVFRAAAVPVDFEEVLLDSQHDSEEDLDNAVLAVKRNKVALKGNVETHHAEPGFISHNLLLRVRLDLQANIVHCRSVPGVRSRHADIDVVVIRENTEGEYKSLEHENVPGVVESLKIITREHSESIAHYAFQYALDHGRKKVTAVHKANIMKLADGMFLDSCRRVAAQYPSVQFQDMIVDNTCMQLVSRPQQFDVMVMPNLYGNIVANIGVGIAGGDGLTAGANIGPQYAIFETINFRVVFYGKLELEDSSSELAVVWYSDSDSDSEARMARHSALELGSGKAHPNILRDPATVFPFCAPVGATSASSAVVVVGGGGDDAVDWPMFSETLAAGVTPRPPVSCALSLDLRREVELL</sequence>
<evidence type="ECO:0000313" key="5">
    <source>
        <dbReference type="RefSeq" id="XP_014674490.1"/>
    </source>
</evidence>
<dbReference type="SUPFAM" id="SSF53659">
    <property type="entry name" value="Isocitrate/Isopropylmalate dehydrogenase-like"/>
    <property type="match status" value="1"/>
</dbReference>
<dbReference type="PANTHER" id="PTHR11835:SF60">
    <property type="entry name" value="ISOCITRATE DEHYDROGENASE [NAD] SUBUNIT, MITOCHONDRIAL"/>
    <property type="match status" value="1"/>
</dbReference>
<reference evidence="5" key="1">
    <citation type="submission" date="2025-08" db="UniProtKB">
        <authorList>
            <consortium name="RefSeq"/>
        </authorList>
    </citation>
    <scope>IDENTIFICATION</scope>
</reference>
<name>A0ABM1EQL9_PRICU</name>
<organism evidence="4 5">
    <name type="scientific">Priapulus caudatus</name>
    <name type="common">Priapulid worm</name>
    <dbReference type="NCBI Taxonomy" id="37621"/>
    <lineage>
        <taxon>Eukaryota</taxon>
        <taxon>Metazoa</taxon>
        <taxon>Ecdysozoa</taxon>
        <taxon>Scalidophora</taxon>
        <taxon>Priapulida</taxon>
        <taxon>Priapulimorpha</taxon>
        <taxon>Priapulimorphida</taxon>
        <taxon>Priapulidae</taxon>
        <taxon>Priapulus</taxon>
    </lineage>
</organism>
<protein>
    <submittedName>
        <fullName evidence="5">Isocitrate dehydrogenase [NAD] subunit gamma, mitochondrial-like</fullName>
    </submittedName>
</protein>
<evidence type="ECO:0000259" key="3">
    <source>
        <dbReference type="SMART" id="SM01329"/>
    </source>
</evidence>
<keyword evidence="4" id="KW-1185">Reference proteome</keyword>
<comment type="similarity">
    <text evidence="1">Belongs to the isocitrate and isopropylmalate dehydrogenases family.</text>
</comment>
<evidence type="ECO:0000256" key="1">
    <source>
        <dbReference type="ARBA" id="ARBA00007769"/>
    </source>
</evidence>
<dbReference type="Gene3D" id="3.40.718.10">
    <property type="entry name" value="Isopropylmalate Dehydrogenase"/>
    <property type="match status" value="1"/>
</dbReference>
<proteinExistence type="inferred from homology"/>
<keyword evidence="2" id="KW-0816">Tricarboxylic acid cycle</keyword>
<dbReference type="Pfam" id="PF00180">
    <property type="entry name" value="Iso_dh"/>
    <property type="match status" value="1"/>
</dbReference>
<evidence type="ECO:0000313" key="4">
    <source>
        <dbReference type="Proteomes" id="UP000695022"/>
    </source>
</evidence>
<dbReference type="SMART" id="SM01329">
    <property type="entry name" value="Iso_dh"/>
    <property type="match status" value="1"/>
</dbReference>
<evidence type="ECO:0000256" key="2">
    <source>
        <dbReference type="ARBA" id="ARBA00022532"/>
    </source>
</evidence>
<feature type="domain" description="Isopropylmalate dehydrogenase-like" evidence="3">
    <location>
        <begin position="25"/>
        <end position="353"/>
    </location>
</feature>
<accession>A0ABM1EQL9</accession>
<dbReference type="GeneID" id="106814657"/>
<dbReference type="Proteomes" id="UP000695022">
    <property type="component" value="Unplaced"/>
</dbReference>
<gene>
    <name evidence="5" type="primary">LOC106814657</name>
</gene>
<dbReference type="PANTHER" id="PTHR11835">
    <property type="entry name" value="DECARBOXYLATING DEHYDROGENASES-ISOCITRATE, ISOPROPYLMALATE, TARTRATE"/>
    <property type="match status" value="1"/>
</dbReference>
<dbReference type="InterPro" id="IPR024084">
    <property type="entry name" value="IsoPropMal-DH-like_dom"/>
</dbReference>